<keyword evidence="5" id="KW-0472">Membrane</keyword>
<keyword evidence="3" id="KW-0997">Cell inner membrane</keyword>
<name>A0A378Q2F8_9GAMM</name>
<evidence type="ECO:0000256" key="1">
    <source>
        <dbReference type="ARBA" id="ARBA00004533"/>
    </source>
</evidence>
<evidence type="ECO:0000256" key="2">
    <source>
        <dbReference type="ARBA" id="ARBA00022475"/>
    </source>
</evidence>
<evidence type="ECO:0000256" key="5">
    <source>
        <dbReference type="ARBA" id="ARBA00023136"/>
    </source>
</evidence>
<dbReference type="PANTHER" id="PTHR30606">
    <property type="entry name" value="LIPID A BIOSYNTHESIS LAUROYL ACYLTRANSFERASE"/>
    <property type="match status" value="1"/>
</dbReference>
<protein>
    <submittedName>
        <fullName evidence="7">Lipid A biosynthesis lauroyl acyltransferase</fullName>
        <ecNumber evidence="7">2.3.1.-</ecNumber>
    </submittedName>
</protein>
<sequence>MPSNCANWAFVCAKKTSPPHKPSVLLDLNPVKPLSVALRHVPLTALNGMARTASWAINDISQLTIKRVIGYNLALAYPHLSAQARQQLAEQTLTNQYLNAAAALKSWVMPPDWSVRQIRAVHGQQVLTDALASGSGVLAIVPHLGCWEMMNAWLNQFAAPTIMYKPTNSATVDALMLQGRERVRATLVPTDARGVKAVLQTLKQGGFSIVLPDHVPEPSSGAVVPFFGVPTLTGTLTTKLAARTGCRLVGLSCLRGADGNGFAVYCDALTDTDLWARDAARSTAALNRAIEAMIARDPAQYVWGYRRFKGVPNFKGIYRKDWQTVQRAVAQFHGVTAILPPNPRMV</sequence>
<accession>A0A378Q2F8</accession>
<dbReference type="GO" id="GO:0005886">
    <property type="term" value="C:plasma membrane"/>
    <property type="evidence" value="ECO:0007669"/>
    <property type="project" value="UniProtKB-SubCell"/>
</dbReference>
<evidence type="ECO:0000256" key="4">
    <source>
        <dbReference type="ARBA" id="ARBA00022679"/>
    </source>
</evidence>
<keyword evidence="2" id="KW-1003">Cell membrane</keyword>
<organism evidence="7 8">
    <name type="scientific">Faucicola atlantae</name>
    <dbReference type="NCBI Taxonomy" id="34059"/>
    <lineage>
        <taxon>Bacteria</taxon>
        <taxon>Pseudomonadati</taxon>
        <taxon>Pseudomonadota</taxon>
        <taxon>Gammaproteobacteria</taxon>
        <taxon>Moraxellales</taxon>
        <taxon>Moraxellaceae</taxon>
        <taxon>Faucicola</taxon>
    </lineage>
</organism>
<reference evidence="7 8" key="1">
    <citation type="submission" date="2018-06" db="EMBL/GenBank/DDBJ databases">
        <authorList>
            <consortium name="Pathogen Informatics"/>
            <person name="Doyle S."/>
        </authorList>
    </citation>
    <scope>NUCLEOTIDE SEQUENCE [LARGE SCALE GENOMIC DNA]</scope>
    <source>
        <strain evidence="7 8">NCTC11091</strain>
    </source>
</reference>
<dbReference type="Pfam" id="PF03279">
    <property type="entry name" value="Lip_A_acyltrans"/>
    <property type="match status" value="1"/>
</dbReference>
<evidence type="ECO:0000256" key="3">
    <source>
        <dbReference type="ARBA" id="ARBA00022519"/>
    </source>
</evidence>
<evidence type="ECO:0000313" key="8">
    <source>
        <dbReference type="Proteomes" id="UP000255193"/>
    </source>
</evidence>
<dbReference type="EMBL" id="UGQA01000001">
    <property type="protein sequence ID" value="STY94990.1"/>
    <property type="molecule type" value="Genomic_DNA"/>
</dbReference>
<gene>
    <name evidence="7" type="primary">htrB_1</name>
    <name evidence="7" type="ORF">NCTC11091_00774</name>
</gene>
<dbReference type="AlphaFoldDB" id="A0A378Q2F8"/>
<dbReference type="Proteomes" id="UP000255193">
    <property type="component" value="Unassembled WGS sequence"/>
</dbReference>
<comment type="subcellular location">
    <subcellularLocation>
        <location evidence="1">Cell inner membrane</location>
    </subcellularLocation>
</comment>
<proteinExistence type="predicted"/>
<dbReference type="GO" id="GO:0009247">
    <property type="term" value="P:glycolipid biosynthetic process"/>
    <property type="evidence" value="ECO:0007669"/>
    <property type="project" value="UniProtKB-ARBA"/>
</dbReference>
<evidence type="ECO:0000256" key="6">
    <source>
        <dbReference type="ARBA" id="ARBA00023315"/>
    </source>
</evidence>
<dbReference type="InterPro" id="IPR004960">
    <property type="entry name" value="LipA_acyltrans"/>
</dbReference>
<dbReference type="GO" id="GO:0016746">
    <property type="term" value="F:acyltransferase activity"/>
    <property type="evidence" value="ECO:0007669"/>
    <property type="project" value="UniProtKB-KW"/>
</dbReference>
<evidence type="ECO:0000313" key="7">
    <source>
        <dbReference type="EMBL" id="STY94990.1"/>
    </source>
</evidence>
<dbReference type="EC" id="2.3.1.-" evidence="7"/>
<keyword evidence="4 7" id="KW-0808">Transferase</keyword>
<dbReference type="PANTHER" id="PTHR30606:SF10">
    <property type="entry name" value="PHOSPHATIDYLINOSITOL MANNOSIDE ACYLTRANSFERASE"/>
    <property type="match status" value="1"/>
</dbReference>
<dbReference type="CDD" id="cd07984">
    <property type="entry name" value="LPLAT_LABLAT-like"/>
    <property type="match status" value="1"/>
</dbReference>
<keyword evidence="6 7" id="KW-0012">Acyltransferase</keyword>
<dbReference type="PIRSF" id="PIRSF026649">
    <property type="entry name" value="MsbB"/>
    <property type="match status" value="1"/>
</dbReference>